<evidence type="ECO:0000256" key="1">
    <source>
        <dbReference type="ARBA" id="ARBA00005854"/>
    </source>
</evidence>
<dbReference type="PANTHER" id="PTHR10996">
    <property type="entry name" value="2-HYDROXYACID DEHYDROGENASE-RELATED"/>
    <property type="match status" value="1"/>
</dbReference>
<dbReference type="Pfam" id="PF02826">
    <property type="entry name" value="2-Hacid_dh_C"/>
    <property type="match status" value="1"/>
</dbReference>
<evidence type="ECO:0000256" key="2">
    <source>
        <dbReference type="ARBA" id="ARBA00023002"/>
    </source>
</evidence>
<dbReference type="SUPFAM" id="SSF52283">
    <property type="entry name" value="Formate/glycerate dehydrogenase catalytic domain-like"/>
    <property type="match status" value="1"/>
</dbReference>
<dbReference type="RefSeq" id="WP_068345275.1">
    <property type="nucleotide sequence ID" value="NZ_LQBQ01000007.1"/>
</dbReference>
<dbReference type="PROSITE" id="PS00671">
    <property type="entry name" value="D_2_HYDROXYACID_DH_3"/>
    <property type="match status" value="1"/>
</dbReference>
<feature type="domain" description="D-isomer specific 2-hydroxyacid dehydrogenase NAD-binding" evidence="6">
    <location>
        <begin position="101"/>
        <end position="279"/>
    </location>
</feature>
<comment type="similarity">
    <text evidence="1 4">Belongs to the D-isomer specific 2-hydroxyacid dehydrogenase family.</text>
</comment>
<dbReference type="InterPro" id="IPR050223">
    <property type="entry name" value="D-isomer_2-hydroxyacid_DH"/>
</dbReference>
<evidence type="ECO:0000256" key="3">
    <source>
        <dbReference type="ARBA" id="ARBA00023027"/>
    </source>
</evidence>
<dbReference type="GO" id="GO:0005829">
    <property type="term" value="C:cytosol"/>
    <property type="evidence" value="ECO:0007669"/>
    <property type="project" value="TreeGrafter"/>
</dbReference>
<dbReference type="InterPro" id="IPR036291">
    <property type="entry name" value="NAD(P)-bd_dom_sf"/>
</dbReference>
<dbReference type="CDD" id="cd05301">
    <property type="entry name" value="GDH"/>
    <property type="match status" value="1"/>
</dbReference>
<evidence type="ECO:0000256" key="4">
    <source>
        <dbReference type="RuleBase" id="RU003719"/>
    </source>
</evidence>
<dbReference type="Gene3D" id="3.40.50.720">
    <property type="entry name" value="NAD(P)-binding Rossmann-like Domain"/>
    <property type="match status" value="2"/>
</dbReference>
<accession>A0A0X3UCA8</accession>
<evidence type="ECO:0000259" key="5">
    <source>
        <dbReference type="Pfam" id="PF00389"/>
    </source>
</evidence>
<dbReference type="GO" id="GO:0016618">
    <property type="term" value="F:hydroxypyruvate reductase [NAD(P)H] activity"/>
    <property type="evidence" value="ECO:0007669"/>
    <property type="project" value="TreeGrafter"/>
</dbReference>
<dbReference type="EMBL" id="LQBQ01000007">
    <property type="protein sequence ID" value="KUJ83210.1"/>
    <property type="molecule type" value="Genomic_DNA"/>
</dbReference>
<comment type="caution">
    <text evidence="7">The sequence shown here is derived from an EMBL/GenBank/DDBJ whole genome shotgun (WGS) entry which is preliminary data.</text>
</comment>
<keyword evidence="2 4" id="KW-0560">Oxidoreductase</keyword>
<dbReference type="STRING" id="1685379.AVO45_18630"/>
<evidence type="ECO:0000259" key="6">
    <source>
        <dbReference type="Pfam" id="PF02826"/>
    </source>
</evidence>
<dbReference type="FunFam" id="3.40.50.720:FF:000203">
    <property type="entry name" value="D-3-phosphoglycerate dehydrogenase (SerA)"/>
    <property type="match status" value="1"/>
</dbReference>
<reference evidence="7 8" key="1">
    <citation type="submission" date="2015-12" db="EMBL/GenBank/DDBJ databases">
        <authorList>
            <person name="Shamseldin A."/>
            <person name="Moawad H."/>
            <person name="Abd El-Rahim W.M."/>
            <person name="Sadowsky M.J."/>
        </authorList>
    </citation>
    <scope>NUCLEOTIDE SEQUENCE [LARGE SCALE GENOMIC DNA]</scope>
    <source>
        <strain evidence="7 8">ZGT118</strain>
    </source>
</reference>
<dbReference type="SUPFAM" id="SSF51735">
    <property type="entry name" value="NAD(P)-binding Rossmann-fold domains"/>
    <property type="match status" value="1"/>
</dbReference>
<dbReference type="Pfam" id="PF00389">
    <property type="entry name" value="2-Hacid_dh"/>
    <property type="match status" value="1"/>
</dbReference>
<dbReference type="InterPro" id="IPR029753">
    <property type="entry name" value="D-isomer_DH_CS"/>
</dbReference>
<evidence type="ECO:0000313" key="7">
    <source>
        <dbReference type="EMBL" id="KUJ83210.1"/>
    </source>
</evidence>
<name>A0A0X3UCA8_9RHOB</name>
<dbReference type="AlphaFoldDB" id="A0A0X3UCA8"/>
<dbReference type="GO" id="GO:0030267">
    <property type="term" value="F:glyoxylate reductase (NADPH) activity"/>
    <property type="evidence" value="ECO:0007669"/>
    <property type="project" value="TreeGrafter"/>
</dbReference>
<protein>
    <recommendedName>
        <fullName evidence="9">D-glycerate dehydrogenase</fullName>
    </recommendedName>
</protein>
<feature type="domain" description="D-isomer specific 2-hydroxyacid dehydrogenase catalytic" evidence="5">
    <location>
        <begin position="37"/>
        <end position="310"/>
    </location>
</feature>
<organism evidence="7 8">
    <name type="scientific">Ruegeria marisrubri</name>
    <dbReference type="NCBI Taxonomy" id="1685379"/>
    <lineage>
        <taxon>Bacteria</taxon>
        <taxon>Pseudomonadati</taxon>
        <taxon>Pseudomonadota</taxon>
        <taxon>Alphaproteobacteria</taxon>
        <taxon>Rhodobacterales</taxon>
        <taxon>Roseobacteraceae</taxon>
        <taxon>Ruegeria</taxon>
    </lineage>
</organism>
<sequence length="324" mass="34161">MEHIVALSRPLPLPEVPLGEDTLKFQPVTTTAEVPDGTRVYGSTALDPVDRAAISALPDSVKLIANIGVGFDNIDLTAAAARGIAVSNTPTVTEDTADLAFALILAACRRVGEGERFVRSGQWISSQAAPPLGVRVHGQTLGLVGFGAISRAVAQRAKGFGMEILYTDLRQMPEVDQELDARYVENLHDLLAQSDIVSIHTVLTPQTRNLIDATALAAMRRGSVLVNAARGGIVDEVALCNALDSGHLAAAALDVFDGEPNVRAELLALENVVLTPHIGSATAACRADMVHCFVANVTTFLTDGQPLNPVPLPEPLSQPDTKGF</sequence>
<dbReference type="GO" id="GO:0051287">
    <property type="term" value="F:NAD binding"/>
    <property type="evidence" value="ECO:0007669"/>
    <property type="project" value="InterPro"/>
</dbReference>
<dbReference type="InterPro" id="IPR006140">
    <property type="entry name" value="D-isomer_DH_NAD-bd"/>
</dbReference>
<dbReference type="PANTHER" id="PTHR10996:SF283">
    <property type="entry name" value="GLYOXYLATE_HYDROXYPYRUVATE REDUCTASE B"/>
    <property type="match status" value="1"/>
</dbReference>
<keyword evidence="8" id="KW-1185">Reference proteome</keyword>
<dbReference type="OrthoDB" id="9793626at2"/>
<gene>
    <name evidence="7" type="ORF">AVO45_18630</name>
</gene>
<dbReference type="InterPro" id="IPR006139">
    <property type="entry name" value="D-isomer_2_OHA_DH_cat_dom"/>
</dbReference>
<keyword evidence="3" id="KW-0520">NAD</keyword>
<dbReference type="Proteomes" id="UP000053791">
    <property type="component" value="Unassembled WGS sequence"/>
</dbReference>
<evidence type="ECO:0008006" key="9">
    <source>
        <dbReference type="Google" id="ProtNLM"/>
    </source>
</evidence>
<proteinExistence type="inferred from homology"/>
<evidence type="ECO:0000313" key="8">
    <source>
        <dbReference type="Proteomes" id="UP000053791"/>
    </source>
</evidence>